<evidence type="ECO:0000259" key="4">
    <source>
        <dbReference type="Pfam" id="PF03358"/>
    </source>
</evidence>
<dbReference type="Proteomes" id="UP001500751">
    <property type="component" value="Unassembled WGS sequence"/>
</dbReference>
<dbReference type="RefSeq" id="WP_344663470.1">
    <property type="nucleotide sequence ID" value="NZ_BAAAQN010000001.1"/>
</dbReference>
<dbReference type="EMBL" id="BAAAQN010000001">
    <property type="protein sequence ID" value="GAA2011098.1"/>
    <property type="molecule type" value="Genomic_DNA"/>
</dbReference>
<protein>
    <submittedName>
        <fullName evidence="5">NADPH-dependent FMN reductase</fullName>
    </submittedName>
</protein>
<keyword evidence="1" id="KW-0285">Flavoprotein</keyword>
<accession>A0ABN2TJ97</accession>
<gene>
    <name evidence="5" type="primary">ssuE</name>
    <name evidence="5" type="ORF">GCM10009839_01400</name>
</gene>
<dbReference type="InterPro" id="IPR051814">
    <property type="entry name" value="NAD(P)H-dep_FMN_reductase"/>
</dbReference>
<dbReference type="PANTHER" id="PTHR43408">
    <property type="entry name" value="FMN REDUCTASE (NADPH)"/>
    <property type="match status" value="1"/>
</dbReference>
<evidence type="ECO:0000256" key="2">
    <source>
        <dbReference type="ARBA" id="ARBA00022643"/>
    </source>
</evidence>
<organism evidence="5 6">
    <name type="scientific">Catenulispora yoronensis</name>
    <dbReference type="NCBI Taxonomy" id="450799"/>
    <lineage>
        <taxon>Bacteria</taxon>
        <taxon>Bacillati</taxon>
        <taxon>Actinomycetota</taxon>
        <taxon>Actinomycetes</taxon>
        <taxon>Catenulisporales</taxon>
        <taxon>Catenulisporaceae</taxon>
        <taxon>Catenulispora</taxon>
    </lineage>
</organism>
<sequence length="185" mass="19122">MATILTVSASPASPSKTARTRSLVDGYLADAGHTVRSLDVRDLPPAALLHADTTHPAIAAAIELFAGADGVVVATPVYKASFSGLLKTLLDLLPQSGLANKVVLPLATGGTLAHVLILDYALRPVLTALGAPAVVQGHFLLDQTFTLDPDSGQATLTADSEVSLRRAVDRFERELAVRAPVAVAA</sequence>
<proteinExistence type="predicted"/>
<dbReference type="Gene3D" id="3.40.50.360">
    <property type="match status" value="1"/>
</dbReference>
<dbReference type="NCBIfam" id="TIGR03567">
    <property type="entry name" value="FMN_reduc_SsuE"/>
    <property type="match status" value="1"/>
</dbReference>
<evidence type="ECO:0000256" key="3">
    <source>
        <dbReference type="ARBA" id="ARBA00023002"/>
    </source>
</evidence>
<feature type="domain" description="NADPH-dependent FMN reductase-like" evidence="4">
    <location>
        <begin position="3"/>
        <end position="144"/>
    </location>
</feature>
<evidence type="ECO:0000313" key="6">
    <source>
        <dbReference type="Proteomes" id="UP001500751"/>
    </source>
</evidence>
<reference evidence="6" key="1">
    <citation type="journal article" date="2019" name="Int. J. Syst. Evol. Microbiol.">
        <title>The Global Catalogue of Microorganisms (GCM) 10K type strain sequencing project: providing services to taxonomists for standard genome sequencing and annotation.</title>
        <authorList>
            <consortium name="The Broad Institute Genomics Platform"/>
            <consortium name="The Broad Institute Genome Sequencing Center for Infectious Disease"/>
            <person name="Wu L."/>
            <person name="Ma J."/>
        </authorList>
    </citation>
    <scope>NUCLEOTIDE SEQUENCE [LARGE SCALE GENOMIC DNA]</scope>
    <source>
        <strain evidence="6">JCM 16014</strain>
    </source>
</reference>
<keyword evidence="6" id="KW-1185">Reference proteome</keyword>
<dbReference type="Pfam" id="PF03358">
    <property type="entry name" value="FMN_red"/>
    <property type="match status" value="1"/>
</dbReference>
<dbReference type="InterPro" id="IPR029039">
    <property type="entry name" value="Flavoprotein-like_sf"/>
</dbReference>
<keyword evidence="3" id="KW-0560">Oxidoreductase</keyword>
<evidence type="ECO:0000256" key="1">
    <source>
        <dbReference type="ARBA" id="ARBA00022630"/>
    </source>
</evidence>
<evidence type="ECO:0000313" key="5">
    <source>
        <dbReference type="EMBL" id="GAA2011098.1"/>
    </source>
</evidence>
<name>A0ABN2TJ97_9ACTN</name>
<dbReference type="PANTHER" id="PTHR43408:SF1">
    <property type="entry name" value="FMN REDUCTASE (NADPH)"/>
    <property type="match status" value="1"/>
</dbReference>
<dbReference type="SUPFAM" id="SSF52218">
    <property type="entry name" value="Flavoproteins"/>
    <property type="match status" value="1"/>
</dbReference>
<keyword evidence="2" id="KW-0288">FMN</keyword>
<dbReference type="InterPro" id="IPR005025">
    <property type="entry name" value="FMN_Rdtase-like_dom"/>
</dbReference>
<comment type="caution">
    <text evidence="5">The sequence shown here is derived from an EMBL/GenBank/DDBJ whole genome shotgun (WGS) entry which is preliminary data.</text>
</comment>
<dbReference type="InterPro" id="IPR020048">
    <property type="entry name" value="NADPH-dep_FMN_reduc_SsuE"/>
</dbReference>